<keyword evidence="7" id="KW-1185">Reference proteome</keyword>
<evidence type="ECO:0000256" key="4">
    <source>
        <dbReference type="RuleBase" id="RU003476"/>
    </source>
</evidence>
<comment type="cofactor">
    <cofactor evidence="1">
        <name>Mg(2+)</name>
        <dbReference type="ChEBI" id="CHEBI:18420"/>
    </cofactor>
</comment>
<evidence type="ECO:0000256" key="2">
    <source>
        <dbReference type="ARBA" id="ARBA00005582"/>
    </source>
</evidence>
<evidence type="ECO:0000313" key="7">
    <source>
        <dbReference type="Proteomes" id="UP001595872"/>
    </source>
</evidence>
<dbReference type="RefSeq" id="WP_378253346.1">
    <property type="nucleotide sequence ID" value="NZ_JBHSIT010000002.1"/>
</dbReference>
<dbReference type="PANTHER" id="PTHR43046:SF14">
    <property type="entry name" value="MUTT_NUDIX FAMILY PROTEIN"/>
    <property type="match status" value="1"/>
</dbReference>
<dbReference type="CDD" id="cd02883">
    <property type="entry name" value="NUDIX_Hydrolase"/>
    <property type="match status" value="1"/>
</dbReference>
<dbReference type="PROSITE" id="PS00893">
    <property type="entry name" value="NUDIX_BOX"/>
    <property type="match status" value="1"/>
</dbReference>
<dbReference type="InterPro" id="IPR015797">
    <property type="entry name" value="NUDIX_hydrolase-like_dom_sf"/>
</dbReference>
<dbReference type="InterPro" id="IPR020476">
    <property type="entry name" value="Nudix_hydrolase"/>
</dbReference>
<dbReference type="GO" id="GO:0016787">
    <property type="term" value="F:hydrolase activity"/>
    <property type="evidence" value="ECO:0007669"/>
    <property type="project" value="UniProtKB-KW"/>
</dbReference>
<dbReference type="Proteomes" id="UP001595872">
    <property type="component" value="Unassembled WGS sequence"/>
</dbReference>
<protein>
    <submittedName>
        <fullName evidence="6">NUDIX hydrolase</fullName>
    </submittedName>
</protein>
<dbReference type="InterPro" id="IPR000086">
    <property type="entry name" value="NUDIX_hydrolase_dom"/>
</dbReference>
<dbReference type="PANTHER" id="PTHR43046">
    <property type="entry name" value="GDP-MANNOSE MANNOSYL HYDROLASE"/>
    <property type="match status" value="1"/>
</dbReference>
<dbReference type="InterPro" id="IPR020084">
    <property type="entry name" value="NUDIX_hydrolase_CS"/>
</dbReference>
<dbReference type="PROSITE" id="PS51462">
    <property type="entry name" value="NUDIX"/>
    <property type="match status" value="1"/>
</dbReference>
<dbReference type="Gene3D" id="3.90.79.10">
    <property type="entry name" value="Nucleoside Triphosphate Pyrophosphohydrolase"/>
    <property type="match status" value="1"/>
</dbReference>
<comment type="similarity">
    <text evidence="2 4">Belongs to the Nudix hydrolase family.</text>
</comment>
<sequence length="176" mass="18427">MAGMAGMVVETVTVPWIPVAHRMDLLLTREVPAGGRVVTTAFALVLDSGGRTLLTRVDRPGRGWEVPGGHVEPGESPADAAARELAEETGLAVPAGRLRLFGGQAVTLEAAPPDGYGYPPETFMAFFTARLDGPGPATRPADGSECAEAAWLPPDEVAARCAGASWLPLHRHLLGR</sequence>
<organism evidence="6 7">
    <name type="scientific">Actinomadura gamaensis</name>
    <dbReference type="NCBI Taxonomy" id="1763541"/>
    <lineage>
        <taxon>Bacteria</taxon>
        <taxon>Bacillati</taxon>
        <taxon>Actinomycetota</taxon>
        <taxon>Actinomycetes</taxon>
        <taxon>Streptosporangiales</taxon>
        <taxon>Thermomonosporaceae</taxon>
        <taxon>Actinomadura</taxon>
    </lineage>
</organism>
<dbReference type="EMBL" id="JBHSIT010000002">
    <property type="protein sequence ID" value="MFC4907521.1"/>
    <property type="molecule type" value="Genomic_DNA"/>
</dbReference>
<accession>A0ABV9TVS2</accession>
<feature type="domain" description="Nudix hydrolase" evidence="5">
    <location>
        <begin position="35"/>
        <end position="174"/>
    </location>
</feature>
<name>A0ABV9TVS2_9ACTN</name>
<evidence type="ECO:0000256" key="1">
    <source>
        <dbReference type="ARBA" id="ARBA00001946"/>
    </source>
</evidence>
<evidence type="ECO:0000313" key="6">
    <source>
        <dbReference type="EMBL" id="MFC4907521.1"/>
    </source>
</evidence>
<dbReference type="PRINTS" id="PR00502">
    <property type="entry name" value="NUDIXFAMILY"/>
</dbReference>
<comment type="caution">
    <text evidence="6">The sequence shown here is derived from an EMBL/GenBank/DDBJ whole genome shotgun (WGS) entry which is preliminary data.</text>
</comment>
<reference evidence="7" key="1">
    <citation type="journal article" date="2019" name="Int. J. Syst. Evol. Microbiol.">
        <title>The Global Catalogue of Microorganisms (GCM) 10K type strain sequencing project: providing services to taxonomists for standard genome sequencing and annotation.</title>
        <authorList>
            <consortium name="The Broad Institute Genomics Platform"/>
            <consortium name="The Broad Institute Genome Sequencing Center for Infectious Disease"/>
            <person name="Wu L."/>
            <person name="Ma J."/>
        </authorList>
    </citation>
    <scope>NUCLEOTIDE SEQUENCE [LARGE SCALE GENOMIC DNA]</scope>
    <source>
        <strain evidence="7">KLKA75</strain>
    </source>
</reference>
<evidence type="ECO:0000259" key="5">
    <source>
        <dbReference type="PROSITE" id="PS51462"/>
    </source>
</evidence>
<proteinExistence type="inferred from homology"/>
<evidence type="ECO:0000256" key="3">
    <source>
        <dbReference type="ARBA" id="ARBA00022801"/>
    </source>
</evidence>
<dbReference type="Pfam" id="PF00293">
    <property type="entry name" value="NUDIX"/>
    <property type="match status" value="1"/>
</dbReference>
<keyword evidence="3 4" id="KW-0378">Hydrolase</keyword>
<dbReference type="SUPFAM" id="SSF55811">
    <property type="entry name" value="Nudix"/>
    <property type="match status" value="1"/>
</dbReference>
<gene>
    <name evidence="6" type="ORF">ACFPCY_09335</name>
</gene>